<dbReference type="Gene3D" id="3.40.50.80">
    <property type="entry name" value="Nucleotide-binding domain of ferredoxin-NADP reductase (FNR) module"/>
    <property type="match status" value="1"/>
</dbReference>
<sequence>MGWRPKGTMFDVLPLVLQAGGHDPEFFEIPPELILEVPIKHPKYPWFAELGLRWYALPAVSAMLFDCGGLEFTACPFNGWYMGTEIGARDFCDTNRFNILENVALKMGLDIRKTSSLWKDRALVEINIAVLHSYQTAGVTITDHHAAAESFMKHLDNEQRLRGGCPADWVWVVPPMSGSLTPVFHQEMLCYKLKPSYEYQEDPWKTHVWKKDRDKPKSSDRPKRKFGFRELARAVKFSAKLMGRALARRVKCTILYATETGKSERFATTLCEIFKHAFDAKVVCMEAYDVTSLEHESLVLIVTSTFGNGDPPENGEVVHTHLLILQDTSFSSSSYIRMSVSSPRNSRTDERETSDDDKLTMETGPLSNVRYSVFALGSRAYPHFAAFGHYMDKILSELGAEVIHPLIEGDELCGQEESFRKWAEQVFQAACETFCLGDDVNLSEATGALSNADHCWTASTFRITPLDNATDADISKALSKLHGKTVLPCRLTERIQLQSPQSGRQTILVKLNTQDSSELQYLPGDHLGIFPSNPPELVEAILARLHGAPAPEQVVKTEFLQEVSSALGSSKNWTPFEKMPVCSMRTALTHFLDVTTPPTQTFLQLLATLATRDMDKDRLEQLAKDSKAYEEWRYELNPNLLEVLDQFPSLKVPPSLVMTQLPLLQQRFYSISSSPQECVGEIHATIAVVRYRTQGGAGPIHEGVCSGWLNTCAMGETVPCTVRAAPAFRLPEDQTLPIIMVGPGTGIAPFRSFWQQRKIDMDMKPLPSHGERRGWGEMYIYFGCRQASMDDIYRDEINLMKSLNVLTEDYLALSREEGKPKVYVQDILYSNAAATFETVVKRGGHFYVCGDVSMANDVTKTLEHILCQLGNMEPDKAKNFVLKLKNANRFHEDIFGVSIQRGTEVGDKPSEHTRSAWKFIDVTGKPATREVVQAMPAPVSSLS</sequence>
<keyword evidence="6" id="KW-0349">Heme</keyword>
<dbReference type="InterPro" id="IPR001094">
    <property type="entry name" value="Flavdoxin-like"/>
</dbReference>
<evidence type="ECO:0000256" key="6">
    <source>
        <dbReference type="ARBA" id="ARBA00022617"/>
    </source>
</evidence>
<reference evidence="18 19" key="1">
    <citation type="submission" date="2018-04" db="EMBL/GenBank/DDBJ databases">
        <title>The genome of golden apple snail Pomacea canaliculata provides insight into stress tolerance and invasive adaptation.</title>
        <authorList>
            <person name="Liu C."/>
            <person name="Liu B."/>
            <person name="Ren Y."/>
            <person name="Zhang Y."/>
            <person name="Wang H."/>
            <person name="Li S."/>
            <person name="Jiang F."/>
            <person name="Yin L."/>
            <person name="Zhang G."/>
            <person name="Qian W."/>
            <person name="Fan W."/>
        </authorList>
    </citation>
    <scope>NUCLEOTIDE SEQUENCE [LARGE SCALE GENOMIC DNA]</scope>
    <source>
        <strain evidence="18">SZHN2017</strain>
        <tissue evidence="18">Muscle</tissue>
    </source>
</reference>
<evidence type="ECO:0000256" key="9">
    <source>
        <dbReference type="ARBA" id="ARBA00022723"/>
    </source>
</evidence>
<dbReference type="SUPFAM" id="SSF63380">
    <property type="entry name" value="Riboflavin synthase domain-like"/>
    <property type="match status" value="1"/>
</dbReference>
<feature type="region of interest" description="Disordered" evidence="15">
    <location>
        <begin position="338"/>
        <end position="361"/>
    </location>
</feature>
<evidence type="ECO:0000256" key="7">
    <source>
        <dbReference type="ARBA" id="ARBA00022630"/>
    </source>
</evidence>
<keyword evidence="13" id="KW-0560">Oxidoreductase</keyword>
<keyword evidence="7" id="KW-0285">Flavoprotein</keyword>
<protein>
    <recommendedName>
        <fullName evidence="5">nitric-oxide synthase (NADPH)</fullName>
        <ecNumber evidence="5">1.14.13.39</ecNumber>
    </recommendedName>
</protein>
<evidence type="ECO:0000256" key="11">
    <source>
        <dbReference type="ARBA" id="ARBA00022857"/>
    </source>
</evidence>
<dbReference type="PRINTS" id="PR00369">
    <property type="entry name" value="FLAVODOXIN"/>
</dbReference>
<evidence type="ECO:0000256" key="10">
    <source>
        <dbReference type="ARBA" id="ARBA00022827"/>
    </source>
</evidence>
<evidence type="ECO:0000256" key="5">
    <source>
        <dbReference type="ARBA" id="ARBA00012989"/>
    </source>
</evidence>
<dbReference type="STRING" id="400727.A0A2T7PIB8"/>
<organism evidence="18 19">
    <name type="scientific">Pomacea canaliculata</name>
    <name type="common">Golden apple snail</name>
    <dbReference type="NCBI Taxonomy" id="400727"/>
    <lineage>
        <taxon>Eukaryota</taxon>
        <taxon>Metazoa</taxon>
        <taxon>Spiralia</taxon>
        <taxon>Lophotrochozoa</taxon>
        <taxon>Mollusca</taxon>
        <taxon>Gastropoda</taxon>
        <taxon>Caenogastropoda</taxon>
        <taxon>Architaenioglossa</taxon>
        <taxon>Ampullarioidea</taxon>
        <taxon>Ampullariidae</taxon>
        <taxon>Pomacea</taxon>
    </lineage>
</organism>
<name>A0A2T7PIB8_POMCA</name>
<dbReference type="InterPro" id="IPR039261">
    <property type="entry name" value="FNR_nucleotide-bd"/>
</dbReference>
<dbReference type="PRINTS" id="PR00371">
    <property type="entry name" value="FPNCR"/>
</dbReference>
<accession>A0A2T7PIB8</accession>
<dbReference type="InterPro" id="IPR012144">
    <property type="entry name" value="NOS_euk"/>
</dbReference>
<evidence type="ECO:0000256" key="8">
    <source>
        <dbReference type="ARBA" id="ARBA00022643"/>
    </source>
</evidence>
<dbReference type="AlphaFoldDB" id="A0A2T7PIB8"/>
<dbReference type="InterPro" id="IPR044940">
    <property type="entry name" value="NOS_dom_2"/>
</dbReference>
<feature type="domain" description="FAD-binding FR-type" evidence="17">
    <location>
        <begin position="484"/>
        <end position="731"/>
    </location>
</feature>
<evidence type="ECO:0000256" key="2">
    <source>
        <dbReference type="ARBA" id="ARBA00001970"/>
    </source>
</evidence>
<dbReference type="PIRSF" id="PIRSF000333">
    <property type="entry name" value="NOS"/>
    <property type="match status" value="1"/>
</dbReference>
<evidence type="ECO:0000256" key="1">
    <source>
        <dbReference type="ARBA" id="ARBA00001917"/>
    </source>
</evidence>
<evidence type="ECO:0000313" key="19">
    <source>
        <dbReference type="Proteomes" id="UP000245119"/>
    </source>
</evidence>
<dbReference type="InterPro" id="IPR029039">
    <property type="entry name" value="Flavoprotein-like_sf"/>
</dbReference>
<keyword evidence="11" id="KW-0521">NADP</keyword>
<dbReference type="InterPro" id="IPR017927">
    <property type="entry name" value="FAD-bd_FR_type"/>
</dbReference>
<keyword evidence="8" id="KW-0288">FMN</keyword>
<dbReference type="InterPro" id="IPR036119">
    <property type="entry name" value="NOS_N_sf"/>
</dbReference>
<dbReference type="Gene3D" id="3.90.440.10">
    <property type="entry name" value="Nitric Oxide Synthase,Heme Domain,Chain A domain 2"/>
    <property type="match status" value="1"/>
</dbReference>
<comment type="cofactor">
    <cofactor evidence="2">
        <name>heme b</name>
        <dbReference type="ChEBI" id="CHEBI:60344"/>
    </cofactor>
</comment>
<dbReference type="InterPro" id="IPR044943">
    <property type="entry name" value="NOS_dom_1"/>
</dbReference>
<dbReference type="CDD" id="cd06202">
    <property type="entry name" value="Nitric_oxide_synthase"/>
    <property type="match status" value="1"/>
</dbReference>
<dbReference type="Gene3D" id="1.20.990.10">
    <property type="entry name" value="NADPH-cytochrome p450 Reductase, Chain A, domain 3"/>
    <property type="match status" value="1"/>
</dbReference>
<dbReference type="InterPro" id="IPR008254">
    <property type="entry name" value="Flavodoxin/NO_synth"/>
</dbReference>
<dbReference type="InterPro" id="IPR001433">
    <property type="entry name" value="OxRdtase_FAD/NAD-bd"/>
</dbReference>
<evidence type="ECO:0000259" key="17">
    <source>
        <dbReference type="PROSITE" id="PS51384"/>
    </source>
</evidence>
<dbReference type="GO" id="GO:0006809">
    <property type="term" value="P:nitric oxide biosynthetic process"/>
    <property type="evidence" value="ECO:0007669"/>
    <property type="project" value="InterPro"/>
</dbReference>
<dbReference type="PANTHER" id="PTHR43410:SF1">
    <property type="entry name" value="NITRIC OXIDE SYNTHASE"/>
    <property type="match status" value="1"/>
</dbReference>
<dbReference type="FunFam" id="1.20.990.10:FF:000002">
    <property type="entry name" value="Nitric oxide synthase"/>
    <property type="match status" value="1"/>
</dbReference>
<dbReference type="GO" id="GO:0050660">
    <property type="term" value="F:flavin adenine dinucleotide binding"/>
    <property type="evidence" value="ECO:0007669"/>
    <property type="project" value="InterPro"/>
</dbReference>
<proteinExistence type="inferred from homology"/>
<dbReference type="GO" id="GO:0005516">
    <property type="term" value="F:calmodulin binding"/>
    <property type="evidence" value="ECO:0007669"/>
    <property type="project" value="UniProtKB-KW"/>
</dbReference>
<dbReference type="PANTHER" id="PTHR43410">
    <property type="entry name" value="NITRIC OXIDE SYNTHASE OXYGENASE"/>
    <property type="match status" value="1"/>
</dbReference>
<dbReference type="GO" id="GO:0004517">
    <property type="term" value="F:nitric-oxide synthase activity"/>
    <property type="evidence" value="ECO:0007669"/>
    <property type="project" value="UniProtKB-EC"/>
</dbReference>
<dbReference type="GO" id="GO:0010181">
    <property type="term" value="F:FMN binding"/>
    <property type="evidence" value="ECO:0007669"/>
    <property type="project" value="InterPro"/>
</dbReference>
<dbReference type="Pfam" id="PF00258">
    <property type="entry name" value="Flavodoxin_1"/>
    <property type="match status" value="1"/>
</dbReference>
<dbReference type="PROSITE" id="PS51384">
    <property type="entry name" value="FAD_FR"/>
    <property type="match status" value="1"/>
</dbReference>
<keyword evidence="10" id="KW-0274">FAD</keyword>
<evidence type="ECO:0000256" key="4">
    <source>
        <dbReference type="ARBA" id="ARBA00006267"/>
    </source>
</evidence>
<keyword evidence="19" id="KW-1185">Reference proteome</keyword>
<dbReference type="GO" id="GO:0020037">
    <property type="term" value="F:heme binding"/>
    <property type="evidence" value="ECO:0007669"/>
    <property type="project" value="InterPro"/>
</dbReference>
<dbReference type="SUPFAM" id="SSF52343">
    <property type="entry name" value="Ferredoxin reductase-like, C-terminal NADP-linked domain"/>
    <property type="match status" value="1"/>
</dbReference>
<dbReference type="Proteomes" id="UP000245119">
    <property type="component" value="Linkage Group LG4"/>
</dbReference>
<dbReference type="Gene3D" id="3.90.1230.10">
    <property type="entry name" value="Nitric Oxide Synthase, Chain A, domain 3"/>
    <property type="match status" value="1"/>
</dbReference>
<comment type="cofactor">
    <cofactor evidence="3">
        <name>FAD</name>
        <dbReference type="ChEBI" id="CHEBI:57692"/>
    </cofactor>
</comment>
<dbReference type="SUPFAM" id="SSF56512">
    <property type="entry name" value="Nitric oxide (NO) synthase oxygenase domain"/>
    <property type="match status" value="1"/>
</dbReference>
<dbReference type="InterPro" id="IPR003097">
    <property type="entry name" value="CysJ-like_FAD-binding"/>
</dbReference>
<evidence type="ECO:0000256" key="13">
    <source>
        <dbReference type="ARBA" id="ARBA00023002"/>
    </source>
</evidence>
<dbReference type="FunFam" id="3.40.50.80:FF:000003">
    <property type="entry name" value="Nitric oxide synthase"/>
    <property type="match status" value="1"/>
</dbReference>
<dbReference type="PROSITE" id="PS50902">
    <property type="entry name" value="FLAVODOXIN_LIKE"/>
    <property type="match status" value="1"/>
</dbReference>
<gene>
    <name evidence="18" type="ORF">C0Q70_08608</name>
</gene>
<feature type="compositionally biased region" description="Basic and acidic residues" evidence="15">
    <location>
        <begin position="346"/>
        <end position="360"/>
    </location>
</feature>
<dbReference type="Gene3D" id="3.40.50.360">
    <property type="match status" value="1"/>
</dbReference>
<evidence type="ECO:0000313" key="18">
    <source>
        <dbReference type="EMBL" id="PVD33159.1"/>
    </source>
</evidence>
<evidence type="ECO:0000256" key="3">
    <source>
        <dbReference type="ARBA" id="ARBA00001974"/>
    </source>
</evidence>
<dbReference type="GO" id="GO:0050661">
    <property type="term" value="F:NADP binding"/>
    <property type="evidence" value="ECO:0007669"/>
    <property type="project" value="InterPro"/>
</dbReference>
<dbReference type="InterPro" id="IPR050607">
    <property type="entry name" value="NOS"/>
</dbReference>
<dbReference type="InterPro" id="IPR023173">
    <property type="entry name" value="NADPH_Cyt_P450_Rdtase_alpha"/>
</dbReference>
<dbReference type="InterPro" id="IPR017938">
    <property type="entry name" value="Riboflavin_synthase-like_b-brl"/>
</dbReference>
<evidence type="ECO:0000256" key="15">
    <source>
        <dbReference type="SAM" id="MobiDB-lite"/>
    </source>
</evidence>
<dbReference type="EMBL" id="PZQS01000004">
    <property type="protein sequence ID" value="PVD33159.1"/>
    <property type="molecule type" value="Genomic_DNA"/>
</dbReference>
<evidence type="ECO:0000256" key="12">
    <source>
        <dbReference type="ARBA" id="ARBA00022860"/>
    </source>
</evidence>
<keyword evidence="9" id="KW-0479">Metal-binding</keyword>
<feature type="domain" description="Flavodoxin-like" evidence="16">
    <location>
        <begin position="252"/>
        <end position="427"/>
    </location>
</feature>
<dbReference type="Pfam" id="PF00667">
    <property type="entry name" value="FAD_binding_1"/>
    <property type="match status" value="1"/>
</dbReference>
<comment type="caution">
    <text evidence="18">The sequence shown here is derived from an EMBL/GenBank/DDBJ whole genome shotgun (WGS) entry which is preliminary data.</text>
</comment>
<keyword evidence="14" id="KW-0408">Iron</keyword>
<dbReference type="GO" id="GO:0046872">
    <property type="term" value="F:metal ion binding"/>
    <property type="evidence" value="ECO:0007669"/>
    <property type="project" value="UniProtKB-KW"/>
</dbReference>
<dbReference type="Pfam" id="PF02898">
    <property type="entry name" value="NO_synthase"/>
    <property type="match status" value="1"/>
</dbReference>
<comment type="cofactor">
    <cofactor evidence="1">
        <name>FMN</name>
        <dbReference type="ChEBI" id="CHEBI:58210"/>
    </cofactor>
</comment>
<dbReference type="Pfam" id="PF00175">
    <property type="entry name" value="NAD_binding_1"/>
    <property type="match status" value="1"/>
</dbReference>
<comment type="similarity">
    <text evidence="4">Belongs to the NOS family.</text>
</comment>
<dbReference type="OrthoDB" id="1688044at2759"/>
<dbReference type="EC" id="1.14.13.39" evidence="5"/>
<dbReference type="Gene3D" id="2.40.30.10">
    <property type="entry name" value="Translation factors"/>
    <property type="match status" value="1"/>
</dbReference>
<dbReference type="SUPFAM" id="SSF52218">
    <property type="entry name" value="Flavoproteins"/>
    <property type="match status" value="1"/>
</dbReference>
<dbReference type="InterPro" id="IPR004030">
    <property type="entry name" value="NOS_N"/>
</dbReference>
<dbReference type="InterPro" id="IPR044944">
    <property type="entry name" value="NOS_dom_3"/>
</dbReference>
<dbReference type="Gene3D" id="3.90.340.10">
    <property type="entry name" value="Nitric Oxide Synthase, Chain A, domain 1"/>
    <property type="match status" value="1"/>
</dbReference>
<keyword evidence="12" id="KW-0112">Calmodulin-binding</keyword>
<evidence type="ECO:0000256" key="14">
    <source>
        <dbReference type="ARBA" id="ARBA00023004"/>
    </source>
</evidence>
<dbReference type="InterPro" id="IPR001709">
    <property type="entry name" value="Flavoprot_Pyr_Nucl_cyt_Rdtase"/>
</dbReference>
<evidence type="ECO:0000259" key="16">
    <source>
        <dbReference type="PROSITE" id="PS50902"/>
    </source>
</evidence>